<organism evidence="1 2">
    <name type="scientific">Araneus ventricosus</name>
    <name type="common">Orbweaver spider</name>
    <name type="synonym">Epeira ventricosa</name>
    <dbReference type="NCBI Taxonomy" id="182803"/>
    <lineage>
        <taxon>Eukaryota</taxon>
        <taxon>Metazoa</taxon>
        <taxon>Ecdysozoa</taxon>
        <taxon>Arthropoda</taxon>
        <taxon>Chelicerata</taxon>
        <taxon>Arachnida</taxon>
        <taxon>Araneae</taxon>
        <taxon>Araneomorphae</taxon>
        <taxon>Entelegynae</taxon>
        <taxon>Araneoidea</taxon>
        <taxon>Araneidae</taxon>
        <taxon>Araneus</taxon>
    </lineage>
</organism>
<name>A0A4Y2Q2K3_ARAVE</name>
<keyword evidence="2" id="KW-1185">Reference proteome</keyword>
<evidence type="ECO:0000313" key="2">
    <source>
        <dbReference type="Proteomes" id="UP000499080"/>
    </source>
</evidence>
<dbReference type="Proteomes" id="UP000499080">
    <property type="component" value="Unassembled WGS sequence"/>
</dbReference>
<dbReference type="AlphaFoldDB" id="A0A4Y2Q2K3"/>
<sequence length="51" mass="6009">MELQKRKEIPDKLESLSKEELISIIKSLKEQDVKKCNKAVKKKEKEAFDFS</sequence>
<reference evidence="1 2" key="1">
    <citation type="journal article" date="2019" name="Sci. Rep.">
        <title>Orb-weaving spider Araneus ventricosus genome elucidates the spidroin gene catalogue.</title>
        <authorList>
            <person name="Kono N."/>
            <person name="Nakamura H."/>
            <person name="Ohtoshi R."/>
            <person name="Moran D.A.P."/>
            <person name="Shinohara A."/>
            <person name="Yoshida Y."/>
            <person name="Fujiwara M."/>
            <person name="Mori M."/>
            <person name="Tomita M."/>
            <person name="Arakawa K."/>
        </authorList>
    </citation>
    <scope>NUCLEOTIDE SEQUENCE [LARGE SCALE GENOMIC DNA]</scope>
</reference>
<feature type="non-terminal residue" evidence="1">
    <location>
        <position position="51"/>
    </location>
</feature>
<evidence type="ECO:0000313" key="1">
    <source>
        <dbReference type="EMBL" id="GBN57711.1"/>
    </source>
</evidence>
<protein>
    <submittedName>
        <fullName evidence="1">Uncharacterized protein</fullName>
    </submittedName>
</protein>
<proteinExistence type="predicted"/>
<comment type="caution">
    <text evidence="1">The sequence shown here is derived from an EMBL/GenBank/DDBJ whole genome shotgun (WGS) entry which is preliminary data.</text>
</comment>
<dbReference type="OrthoDB" id="25767at2759"/>
<gene>
    <name evidence="1" type="ORF">AVEN_83639_1</name>
</gene>
<accession>A0A4Y2Q2K3</accession>
<dbReference type="EMBL" id="BGPR01012796">
    <property type="protein sequence ID" value="GBN57711.1"/>
    <property type="molecule type" value="Genomic_DNA"/>
</dbReference>